<sequence length="266" mass="29908">MVDKTQCAGVNEDDWHSVTDAKKRKQIQDRLAQRSRIEMLRFFSPAHLYLLDSHHEFSDPLIADGIGKRLREAKKVEKQAYSQLQPLYDTQIGEQCPCSSKSSMALMSLERFSMTPCSGDITLPSTSQSPSHDPLSLVEKTPSLAYEVPYQLTLVGAMFINGQILGLSCCTVIPAKSPPAKPNVPLPLHPTATQMLTIHSTGIDRFPFPKLRDNLINLNSIIDEEEITRDLFLTPSFTISAGAQPWDPRAWKIEKPFADKWGYLFY</sequence>
<protein>
    <submittedName>
        <fullName evidence="1">Uncharacterized protein</fullName>
    </submittedName>
</protein>
<dbReference type="Pfam" id="PF11905">
    <property type="entry name" value="DUF3425"/>
    <property type="match status" value="1"/>
</dbReference>
<dbReference type="EMBL" id="FJOG01000006">
    <property type="protein sequence ID" value="CZR55099.1"/>
    <property type="molecule type" value="Genomic_DNA"/>
</dbReference>
<reference evidence="1 2" key="1">
    <citation type="submission" date="2016-03" db="EMBL/GenBank/DDBJ databases">
        <authorList>
            <person name="Ploux O."/>
        </authorList>
    </citation>
    <scope>NUCLEOTIDE SEQUENCE [LARGE SCALE GENOMIC DNA]</scope>
    <source>
        <strain evidence="1 2">UAMH 11012</strain>
    </source>
</reference>
<dbReference type="AlphaFoldDB" id="A0A1L7WQQ9"/>
<dbReference type="STRING" id="576137.A0A1L7WQQ9"/>
<evidence type="ECO:0000313" key="1">
    <source>
        <dbReference type="EMBL" id="CZR55099.1"/>
    </source>
</evidence>
<proteinExistence type="predicted"/>
<keyword evidence="2" id="KW-1185">Reference proteome</keyword>
<dbReference type="PANTHER" id="PTHR38116">
    <property type="entry name" value="CHROMOSOME 7, WHOLE GENOME SHOTGUN SEQUENCE"/>
    <property type="match status" value="1"/>
</dbReference>
<accession>A0A1L7WQQ9</accession>
<name>A0A1L7WQQ9_9HELO</name>
<dbReference type="OrthoDB" id="2245989at2759"/>
<dbReference type="PANTHER" id="PTHR38116:SF9">
    <property type="entry name" value="BZIP DOMAIN-CONTAINING PROTEIN"/>
    <property type="match status" value="1"/>
</dbReference>
<organism evidence="1 2">
    <name type="scientific">Phialocephala subalpina</name>
    <dbReference type="NCBI Taxonomy" id="576137"/>
    <lineage>
        <taxon>Eukaryota</taxon>
        <taxon>Fungi</taxon>
        <taxon>Dikarya</taxon>
        <taxon>Ascomycota</taxon>
        <taxon>Pezizomycotina</taxon>
        <taxon>Leotiomycetes</taxon>
        <taxon>Helotiales</taxon>
        <taxon>Mollisiaceae</taxon>
        <taxon>Phialocephala</taxon>
        <taxon>Phialocephala fortinii species complex</taxon>
    </lineage>
</organism>
<dbReference type="Proteomes" id="UP000184330">
    <property type="component" value="Unassembled WGS sequence"/>
</dbReference>
<dbReference type="InterPro" id="IPR021833">
    <property type="entry name" value="DUF3425"/>
</dbReference>
<gene>
    <name evidence="1" type="ORF">PAC_04985</name>
</gene>
<evidence type="ECO:0000313" key="2">
    <source>
        <dbReference type="Proteomes" id="UP000184330"/>
    </source>
</evidence>